<accession>A0ABV5YU37</accession>
<keyword evidence="1" id="KW-0238">DNA-binding</keyword>
<evidence type="ECO:0000313" key="5">
    <source>
        <dbReference type="Proteomes" id="UP001589627"/>
    </source>
</evidence>
<protein>
    <submittedName>
        <fullName evidence="4">TetR/AcrR family transcriptional regulator</fullName>
    </submittedName>
</protein>
<dbReference type="EMBL" id="JBHLZP010000537">
    <property type="protein sequence ID" value="MFB9838569.1"/>
    <property type="molecule type" value="Genomic_DNA"/>
</dbReference>
<dbReference type="InterPro" id="IPR009057">
    <property type="entry name" value="Homeodomain-like_sf"/>
</dbReference>
<evidence type="ECO:0000256" key="2">
    <source>
        <dbReference type="SAM" id="MobiDB-lite"/>
    </source>
</evidence>
<feature type="region of interest" description="Disordered" evidence="2">
    <location>
        <begin position="54"/>
        <end position="73"/>
    </location>
</feature>
<dbReference type="Pfam" id="PF00440">
    <property type="entry name" value="TetR_N"/>
    <property type="match status" value="1"/>
</dbReference>
<comment type="caution">
    <text evidence="4">The sequence shown here is derived from an EMBL/GenBank/DDBJ whole genome shotgun (WGS) entry which is preliminary data.</text>
</comment>
<reference evidence="4 5" key="1">
    <citation type="submission" date="2024-09" db="EMBL/GenBank/DDBJ databases">
        <authorList>
            <person name="Sun Q."/>
            <person name="Mori K."/>
        </authorList>
    </citation>
    <scope>NUCLEOTIDE SEQUENCE [LARGE SCALE GENOMIC DNA]</scope>
    <source>
        <strain evidence="4 5">TBRC 0563</strain>
    </source>
</reference>
<dbReference type="InterPro" id="IPR001647">
    <property type="entry name" value="HTH_TetR"/>
</dbReference>
<feature type="compositionally biased region" description="Basic residues" evidence="2">
    <location>
        <begin position="128"/>
        <end position="142"/>
    </location>
</feature>
<dbReference type="Gene3D" id="1.10.10.60">
    <property type="entry name" value="Homeodomain-like"/>
    <property type="match status" value="1"/>
</dbReference>
<dbReference type="SUPFAM" id="SSF46689">
    <property type="entry name" value="Homeodomain-like"/>
    <property type="match status" value="1"/>
</dbReference>
<organism evidence="4 5">
    <name type="scientific">Actinoallomurus acaciae</name>
    <dbReference type="NCBI Taxonomy" id="502577"/>
    <lineage>
        <taxon>Bacteria</taxon>
        <taxon>Bacillati</taxon>
        <taxon>Actinomycetota</taxon>
        <taxon>Actinomycetes</taxon>
        <taxon>Streptosporangiales</taxon>
        <taxon>Thermomonosporaceae</taxon>
        <taxon>Actinoallomurus</taxon>
    </lineage>
</organism>
<feature type="region of interest" description="Disordered" evidence="2">
    <location>
        <begin position="122"/>
        <end position="160"/>
    </location>
</feature>
<evidence type="ECO:0000256" key="1">
    <source>
        <dbReference type="ARBA" id="ARBA00023125"/>
    </source>
</evidence>
<dbReference type="Proteomes" id="UP001589627">
    <property type="component" value="Unassembled WGS sequence"/>
</dbReference>
<name>A0ABV5YU37_9ACTN</name>
<proteinExistence type="predicted"/>
<evidence type="ECO:0000313" key="4">
    <source>
        <dbReference type="EMBL" id="MFB9838569.1"/>
    </source>
</evidence>
<evidence type="ECO:0000259" key="3">
    <source>
        <dbReference type="Pfam" id="PF00440"/>
    </source>
</evidence>
<feature type="domain" description="HTH tetR-type" evidence="3">
    <location>
        <begin position="81"/>
        <end position="119"/>
    </location>
</feature>
<gene>
    <name evidence="4" type="ORF">ACFFNX_41125</name>
</gene>
<keyword evidence="5" id="KW-1185">Reference proteome</keyword>
<sequence>MSSSVGPVSRRIPGRLGGRLNVAASGAWRHGCATARRVFPNAFPHVSEYGATGRTSPSVSCGHGAGVGKTRRRATAQDRVDAALAAIGEGGLSAVAVEPLAKRLSGTKGSFHSHFANREGRAGTLGKAQHRRRHRRGRRRVRSGAEAAKSLQDGARGGHR</sequence>
<dbReference type="RefSeq" id="WP_378211608.1">
    <property type="nucleotide sequence ID" value="NZ_JBHLZP010000537.1"/>
</dbReference>